<proteinExistence type="predicted"/>
<dbReference type="Proteomes" id="UP001054945">
    <property type="component" value="Unassembled WGS sequence"/>
</dbReference>
<evidence type="ECO:0000313" key="2">
    <source>
        <dbReference type="Proteomes" id="UP001054945"/>
    </source>
</evidence>
<keyword evidence="2" id="KW-1185">Reference proteome</keyword>
<name>A0AAV4Q948_CAEEX</name>
<gene>
    <name evidence="1" type="ORF">CEXT_113021</name>
</gene>
<organism evidence="1 2">
    <name type="scientific">Caerostris extrusa</name>
    <name type="common">Bark spider</name>
    <name type="synonym">Caerostris bankana</name>
    <dbReference type="NCBI Taxonomy" id="172846"/>
    <lineage>
        <taxon>Eukaryota</taxon>
        <taxon>Metazoa</taxon>
        <taxon>Ecdysozoa</taxon>
        <taxon>Arthropoda</taxon>
        <taxon>Chelicerata</taxon>
        <taxon>Arachnida</taxon>
        <taxon>Araneae</taxon>
        <taxon>Araneomorphae</taxon>
        <taxon>Entelegynae</taxon>
        <taxon>Araneoidea</taxon>
        <taxon>Araneidae</taxon>
        <taxon>Caerostris</taxon>
    </lineage>
</organism>
<reference evidence="1 2" key="1">
    <citation type="submission" date="2021-06" db="EMBL/GenBank/DDBJ databases">
        <title>Caerostris extrusa draft genome.</title>
        <authorList>
            <person name="Kono N."/>
            <person name="Arakawa K."/>
        </authorList>
    </citation>
    <scope>NUCLEOTIDE SEQUENCE [LARGE SCALE GENOMIC DNA]</scope>
</reference>
<protein>
    <submittedName>
        <fullName evidence="1">Uncharacterized protein</fullName>
    </submittedName>
</protein>
<accession>A0AAV4Q948</accession>
<dbReference type="EMBL" id="BPLR01005860">
    <property type="protein sequence ID" value="GIY05605.1"/>
    <property type="molecule type" value="Genomic_DNA"/>
</dbReference>
<sequence>MGSYKLNLNWVEQADLTEFIGSTKNKEIQLYRKVWIRKIFAWNKLALFAEIWMEIIKESLNKTPFYQHYFILEYGYEREWL</sequence>
<comment type="caution">
    <text evidence="1">The sequence shown here is derived from an EMBL/GenBank/DDBJ whole genome shotgun (WGS) entry which is preliminary data.</text>
</comment>
<dbReference type="AlphaFoldDB" id="A0AAV4Q948"/>
<evidence type="ECO:0000313" key="1">
    <source>
        <dbReference type="EMBL" id="GIY05605.1"/>
    </source>
</evidence>